<dbReference type="AlphaFoldDB" id="A0AAE0YWW8"/>
<protein>
    <submittedName>
        <fullName evidence="1">Uncharacterized protein</fullName>
    </submittedName>
</protein>
<evidence type="ECO:0000313" key="1">
    <source>
        <dbReference type="EMBL" id="KAK3757767.1"/>
    </source>
</evidence>
<accession>A0AAE0YWW8</accession>
<evidence type="ECO:0000313" key="2">
    <source>
        <dbReference type="Proteomes" id="UP001283361"/>
    </source>
</evidence>
<sequence>MSLRLKWSIGQEEHQCNCETSEITVKLWTSFGFYRPFLRIFFITCSNWHKAQTHSINWPPQTVIALRDKVFVTFQDQFASCSQSFCHDIVIPGLDLACTTGLD</sequence>
<dbReference type="Proteomes" id="UP001283361">
    <property type="component" value="Unassembled WGS sequence"/>
</dbReference>
<dbReference type="EMBL" id="JAWDGP010005328">
    <property type="protein sequence ID" value="KAK3757767.1"/>
    <property type="molecule type" value="Genomic_DNA"/>
</dbReference>
<comment type="caution">
    <text evidence="1">The sequence shown here is derived from an EMBL/GenBank/DDBJ whole genome shotgun (WGS) entry which is preliminary data.</text>
</comment>
<reference evidence="1" key="1">
    <citation type="journal article" date="2023" name="G3 (Bethesda)">
        <title>A reference genome for the long-term kleptoplast-retaining sea slug Elysia crispata morphotype clarki.</title>
        <authorList>
            <person name="Eastman K.E."/>
            <person name="Pendleton A.L."/>
            <person name="Shaikh M.A."/>
            <person name="Suttiyut T."/>
            <person name="Ogas R."/>
            <person name="Tomko P."/>
            <person name="Gavelis G."/>
            <person name="Widhalm J.R."/>
            <person name="Wisecaver J.H."/>
        </authorList>
    </citation>
    <scope>NUCLEOTIDE SEQUENCE</scope>
    <source>
        <strain evidence="1">ECLA1</strain>
    </source>
</reference>
<keyword evidence="2" id="KW-1185">Reference proteome</keyword>
<gene>
    <name evidence="1" type="ORF">RRG08_027128</name>
</gene>
<name>A0AAE0YWW8_9GAST</name>
<organism evidence="1 2">
    <name type="scientific">Elysia crispata</name>
    <name type="common">lettuce slug</name>
    <dbReference type="NCBI Taxonomy" id="231223"/>
    <lineage>
        <taxon>Eukaryota</taxon>
        <taxon>Metazoa</taxon>
        <taxon>Spiralia</taxon>
        <taxon>Lophotrochozoa</taxon>
        <taxon>Mollusca</taxon>
        <taxon>Gastropoda</taxon>
        <taxon>Heterobranchia</taxon>
        <taxon>Euthyneura</taxon>
        <taxon>Panpulmonata</taxon>
        <taxon>Sacoglossa</taxon>
        <taxon>Placobranchoidea</taxon>
        <taxon>Plakobranchidae</taxon>
        <taxon>Elysia</taxon>
    </lineage>
</organism>
<proteinExistence type="predicted"/>